<accession>A0ABR2ZRH0</accession>
<dbReference type="SUPFAM" id="SSF52047">
    <property type="entry name" value="RNI-like"/>
    <property type="match status" value="1"/>
</dbReference>
<dbReference type="InterPro" id="IPR032675">
    <property type="entry name" value="LRR_dom_sf"/>
</dbReference>
<sequence>MFSCHSDRVPRPSLCQDSHIERTNPFPSFLSLSSHLRSNVIPRLPFSIEDAQHKIHRNAQELESLQAAMHVLETEQSTLTRYVRESTSLLSPIRKLPVELLGQIFNMHCTRGTGNIIGEKSYCPAFELSQVCYFWREVMLSRAELWGNLEVRLEQLSGASLELLRRFLDNSKSSALYLRVTSGYWISSASYTTTAWEALVLLLQNSHRWLSATLRLDYQLFLGASKKIAESLEGDTTLSQQHRPFARLEHLDVSWFDCRITSAYNDREPIHLFENVPSLRSLTIPHYDDCFVFPLSQLQELNLTNVHRSPAPILDQTTSLKRLTINNFAIRDPGLLSHPQVSHITHLKIQVSSYFQSLTLKHLLDHLELPSLTSFSVSEPFHRYTDRQTWSQSAFVSLLKRSRCQLRKLGIYEILVAGDELVEILGMCPELEEFAFFEWQSKCATRRVLDGLGLSESSTASKENAPRLSRFAMRVDGSMVGEVTRVLESRAGSAFPLEEMILQGVDIVENLVDYRALRAHGSEGDPEAGACAPQA</sequence>
<keyword evidence="1" id="KW-0175">Coiled coil</keyword>
<proteinExistence type="predicted"/>
<comment type="caution">
    <text evidence="2">The sequence shown here is derived from an EMBL/GenBank/DDBJ whole genome shotgun (WGS) entry which is preliminary data.</text>
</comment>
<evidence type="ECO:0008006" key="4">
    <source>
        <dbReference type="Google" id="ProtNLM"/>
    </source>
</evidence>
<evidence type="ECO:0000313" key="3">
    <source>
        <dbReference type="Proteomes" id="UP001437256"/>
    </source>
</evidence>
<evidence type="ECO:0000313" key="2">
    <source>
        <dbReference type="EMBL" id="KAL0064275.1"/>
    </source>
</evidence>
<dbReference type="Proteomes" id="UP001437256">
    <property type="component" value="Unassembled WGS sequence"/>
</dbReference>
<protein>
    <recommendedName>
        <fullName evidence="4">F-box domain-containing protein</fullName>
    </recommendedName>
</protein>
<organism evidence="2 3">
    <name type="scientific">Marasmius tenuissimus</name>
    <dbReference type="NCBI Taxonomy" id="585030"/>
    <lineage>
        <taxon>Eukaryota</taxon>
        <taxon>Fungi</taxon>
        <taxon>Dikarya</taxon>
        <taxon>Basidiomycota</taxon>
        <taxon>Agaricomycotina</taxon>
        <taxon>Agaricomycetes</taxon>
        <taxon>Agaricomycetidae</taxon>
        <taxon>Agaricales</taxon>
        <taxon>Marasmiineae</taxon>
        <taxon>Marasmiaceae</taxon>
        <taxon>Marasmius</taxon>
    </lineage>
</organism>
<reference evidence="2 3" key="1">
    <citation type="submission" date="2024-05" db="EMBL/GenBank/DDBJ databases">
        <title>A draft genome resource for the thread blight pathogen Marasmius tenuissimus strain MS-2.</title>
        <authorList>
            <person name="Yulfo-Soto G.E."/>
            <person name="Baruah I.K."/>
            <person name="Amoako-Attah I."/>
            <person name="Bukari Y."/>
            <person name="Meinhardt L.W."/>
            <person name="Bailey B.A."/>
            <person name="Cohen S.P."/>
        </authorList>
    </citation>
    <scope>NUCLEOTIDE SEQUENCE [LARGE SCALE GENOMIC DNA]</scope>
    <source>
        <strain evidence="2 3">MS-2</strain>
    </source>
</reference>
<keyword evidence="3" id="KW-1185">Reference proteome</keyword>
<gene>
    <name evidence="2" type="ORF">AAF712_008719</name>
</gene>
<dbReference type="EMBL" id="JBBXMP010000064">
    <property type="protein sequence ID" value="KAL0064275.1"/>
    <property type="molecule type" value="Genomic_DNA"/>
</dbReference>
<evidence type="ECO:0000256" key="1">
    <source>
        <dbReference type="SAM" id="Coils"/>
    </source>
</evidence>
<name>A0ABR2ZRH0_9AGAR</name>
<dbReference type="Gene3D" id="3.80.10.10">
    <property type="entry name" value="Ribonuclease Inhibitor"/>
    <property type="match status" value="1"/>
</dbReference>
<feature type="coiled-coil region" evidence="1">
    <location>
        <begin position="48"/>
        <end position="75"/>
    </location>
</feature>